<feature type="domain" description="Transposase IS110-like N-terminal" evidence="1">
    <location>
        <begin position="10"/>
        <end position="167"/>
    </location>
</feature>
<dbReference type="Pfam" id="PF02371">
    <property type="entry name" value="Transposase_20"/>
    <property type="match status" value="1"/>
</dbReference>
<dbReference type="InterPro" id="IPR002525">
    <property type="entry name" value="Transp_IS110-like_N"/>
</dbReference>
<dbReference type="GO" id="GO:0003677">
    <property type="term" value="F:DNA binding"/>
    <property type="evidence" value="ECO:0007669"/>
    <property type="project" value="InterPro"/>
</dbReference>
<dbReference type="EMBL" id="JPVP01000056">
    <property type="protein sequence ID" value="KGR84254.1"/>
    <property type="molecule type" value="Genomic_DNA"/>
</dbReference>
<feature type="domain" description="Transposase IS116/IS110/IS902 C-terminal" evidence="2">
    <location>
        <begin position="276"/>
        <end position="366"/>
    </location>
</feature>
<evidence type="ECO:0000313" key="4">
    <source>
        <dbReference type="Proteomes" id="UP000030437"/>
    </source>
</evidence>
<dbReference type="STRING" id="1220589.CD32_11645"/>
<evidence type="ECO:0000259" key="1">
    <source>
        <dbReference type="Pfam" id="PF01548"/>
    </source>
</evidence>
<sequence length="412" mass="47285">MHERQKHFYVGVDLHKQHHVAVIINCWQEKLDEIKFENKPSAFSTFLLDIYKHMEDGLTPIFGLEDVGGYGRALAKYLADHEQIVKEVNPALSYAERKSHMTTQKIDSWDAECVARILVNKLEQLPDAKPHDLYWSIQQLVTRRNALVKAQGALKNQLHIQLSHHYPSYRKFFSEVDGKTALAFWERYPSPPCIEEVTVKQLTIFLLEARSNTCSVKKASEILKLVKEDGNTIREHQETRDFLVKSIVRDISLKKQEMRYVERELKGLMSLLDFQLETMPGIDLVTASALIAEIGDVRRFPNANKLARFAGIAPVYFGSGGKGREQKSKQGNRALHALFYNLAVQQVQVAKGSKLPRNPVFHAYYQRKLKEGKTKGQALVCIMRRLVNIIYGMMKHKTAYELPIIKEEKVVV</sequence>
<dbReference type="NCBIfam" id="NF033542">
    <property type="entry name" value="transpos_IS110"/>
    <property type="match status" value="1"/>
</dbReference>
<comment type="caution">
    <text evidence="3">The sequence shown here is derived from an EMBL/GenBank/DDBJ whole genome shotgun (WGS) entry which is preliminary data.</text>
</comment>
<accession>A0A0A3IHQ2</accession>
<dbReference type="PANTHER" id="PTHR33055">
    <property type="entry name" value="TRANSPOSASE FOR INSERTION SEQUENCE ELEMENT IS1111A"/>
    <property type="match status" value="1"/>
</dbReference>
<gene>
    <name evidence="3" type="ORF">CD32_11645</name>
</gene>
<organism evidence="3 4">
    <name type="scientific">Lysinibacillus odysseyi 34hs-1 = NBRC 100172</name>
    <dbReference type="NCBI Taxonomy" id="1220589"/>
    <lineage>
        <taxon>Bacteria</taxon>
        <taxon>Bacillati</taxon>
        <taxon>Bacillota</taxon>
        <taxon>Bacilli</taxon>
        <taxon>Bacillales</taxon>
        <taxon>Bacillaceae</taxon>
        <taxon>Lysinibacillus</taxon>
    </lineage>
</organism>
<name>A0A0A3IHQ2_9BACI</name>
<dbReference type="InterPro" id="IPR047650">
    <property type="entry name" value="Transpos_IS110"/>
</dbReference>
<reference evidence="3 4" key="1">
    <citation type="submission" date="2014-02" db="EMBL/GenBank/DDBJ databases">
        <title>Draft genome sequence of Lysinibacillus odysseyi NBRC 100172.</title>
        <authorList>
            <person name="Zhang F."/>
            <person name="Wang G."/>
            <person name="Zhang L."/>
        </authorList>
    </citation>
    <scope>NUCLEOTIDE SEQUENCE [LARGE SCALE GENOMIC DNA]</scope>
    <source>
        <strain evidence="3 4">NBRC 100172</strain>
    </source>
</reference>
<dbReference type="RefSeq" id="WP_036154779.1">
    <property type="nucleotide sequence ID" value="NZ_AVCX01000005.1"/>
</dbReference>
<dbReference type="AlphaFoldDB" id="A0A0A3IHQ2"/>
<dbReference type="GO" id="GO:0004803">
    <property type="term" value="F:transposase activity"/>
    <property type="evidence" value="ECO:0007669"/>
    <property type="project" value="InterPro"/>
</dbReference>
<dbReference type="OrthoDB" id="9790935at2"/>
<dbReference type="PANTHER" id="PTHR33055:SF3">
    <property type="entry name" value="PUTATIVE TRANSPOSASE FOR IS117-RELATED"/>
    <property type="match status" value="1"/>
</dbReference>
<protein>
    <submittedName>
        <fullName evidence="3">Transposase</fullName>
    </submittedName>
</protein>
<evidence type="ECO:0000259" key="2">
    <source>
        <dbReference type="Pfam" id="PF02371"/>
    </source>
</evidence>
<keyword evidence="4" id="KW-1185">Reference proteome</keyword>
<dbReference type="InterPro" id="IPR003346">
    <property type="entry name" value="Transposase_20"/>
</dbReference>
<dbReference type="Proteomes" id="UP000030437">
    <property type="component" value="Unassembled WGS sequence"/>
</dbReference>
<dbReference type="eggNOG" id="COG3547">
    <property type="taxonomic scope" value="Bacteria"/>
</dbReference>
<evidence type="ECO:0000313" key="3">
    <source>
        <dbReference type="EMBL" id="KGR84254.1"/>
    </source>
</evidence>
<dbReference type="Pfam" id="PF01548">
    <property type="entry name" value="DEDD_Tnp_IS110"/>
    <property type="match status" value="1"/>
</dbReference>
<dbReference type="GO" id="GO:0006313">
    <property type="term" value="P:DNA transposition"/>
    <property type="evidence" value="ECO:0007669"/>
    <property type="project" value="InterPro"/>
</dbReference>
<proteinExistence type="predicted"/>